<proteinExistence type="predicted"/>
<gene>
    <name evidence="1" type="ORF">ASZ90_016493</name>
</gene>
<dbReference type="EMBL" id="LNQE01001735">
    <property type="protein sequence ID" value="KUG11080.1"/>
    <property type="molecule type" value="Genomic_DNA"/>
</dbReference>
<organism evidence="1">
    <name type="scientific">hydrocarbon metagenome</name>
    <dbReference type="NCBI Taxonomy" id="938273"/>
    <lineage>
        <taxon>unclassified sequences</taxon>
        <taxon>metagenomes</taxon>
        <taxon>ecological metagenomes</taxon>
    </lineage>
</organism>
<dbReference type="AlphaFoldDB" id="A0A0W8ER98"/>
<sequence>MQGIPVCTTAMRISECWVFSCTAGNCDSVPDQIFKLSLIA</sequence>
<comment type="caution">
    <text evidence="1">The sequence shown here is derived from an EMBL/GenBank/DDBJ whole genome shotgun (WGS) entry which is preliminary data.</text>
</comment>
<name>A0A0W8ER98_9ZZZZ</name>
<accession>A0A0W8ER98</accession>
<evidence type="ECO:0000313" key="1">
    <source>
        <dbReference type="EMBL" id="KUG11080.1"/>
    </source>
</evidence>
<reference evidence="1" key="1">
    <citation type="journal article" date="2015" name="Proc. Natl. Acad. Sci. U.S.A.">
        <title>Networks of energetic and metabolic interactions define dynamics in microbial communities.</title>
        <authorList>
            <person name="Embree M."/>
            <person name="Liu J.K."/>
            <person name="Al-Bassam M.M."/>
            <person name="Zengler K."/>
        </authorList>
    </citation>
    <scope>NUCLEOTIDE SEQUENCE</scope>
</reference>
<protein>
    <submittedName>
        <fullName evidence="1">Uncharacterized protein</fullName>
    </submittedName>
</protein>